<dbReference type="CDD" id="cd07043">
    <property type="entry name" value="STAS_anti-anti-sigma_factors"/>
    <property type="match status" value="1"/>
</dbReference>
<feature type="domain" description="STAS" evidence="3">
    <location>
        <begin position="8"/>
        <end position="114"/>
    </location>
</feature>
<proteinExistence type="inferred from homology"/>
<dbReference type="Gene3D" id="3.30.750.24">
    <property type="entry name" value="STAS domain"/>
    <property type="match status" value="1"/>
</dbReference>
<organism evidence="4 5">
    <name type="scientific">Nocardia jiangsuensis</name>
    <dbReference type="NCBI Taxonomy" id="1691563"/>
    <lineage>
        <taxon>Bacteria</taxon>
        <taxon>Bacillati</taxon>
        <taxon>Actinomycetota</taxon>
        <taxon>Actinomycetes</taxon>
        <taxon>Mycobacteriales</taxon>
        <taxon>Nocardiaceae</taxon>
        <taxon>Nocardia</taxon>
    </lineage>
</organism>
<dbReference type="PANTHER" id="PTHR33495:SF13">
    <property type="entry name" value="ANTI-SIGMA-F FACTOR ANTAGONIST RSFB"/>
    <property type="match status" value="1"/>
</dbReference>
<dbReference type="Proteomes" id="UP001595696">
    <property type="component" value="Unassembled WGS sequence"/>
</dbReference>
<evidence type="ECO:0000313" key="4">
    <source>
        <dbReference type="EMBL" id="MFC3964862.1"/>
    </source>
</evidence>
<evidence type="ECO:0000313" key="5">
    <source>
        <dbReference type="Proteomes" id="UP001595696"/>
    </source>
</evidence>
<reference evidence="5" key="1">
    <citation type="journal article" date="2019" name="Int. J. Syst. Evol. Microbiol.">
        <title>The Global Catalogue of Microorganisms (GCM) 10K type strain sequencing project: providing services to taxonomists for standard genome sequencing and annotation.</title>
        <authorList>
            <consortium name="The Broad Institute Genomics Platform"/>
            <consortium name="The Broad Institute Genome Sequencing Center for Infectious Disease"/>
            <person name="Wu L."/>
            <person name="Ma J."/>
        </authorList>
    </citation>
    <scope>NUCLEOTIDE SEQUENCE [LARGE SCALE GENOMIC DNA]</scope>
    <source>
        <strain evidence="5">CGMCC 4.7330</strain>
    </source>
</reference>
<gene>
    <name evidence="4" type="ORF">ACFO0B_22990</name>
</gene>
<dbReference type="EMBL" id="JBHSAX010000019">
    <property type="protein sequence ID" value="MFC3964862.1"/>
    <property type="molecule type" value="Genomic_DNA"/>
</dbReference>
<accession>A0ABV8DZD4</accession>
<dbReference type="Pfam" id="PF01740">
    <property type="entry name" value="STAS"/>
    <property type="match status" value="1"/>
</dbReference>
<name>A0ABV8DZD4_9NOCA</name>
<dbReference type="NCBIfam" id="TIGR00377">
    <property type="entry name" value="ant_ant_sig"/>
    <property type="match status" value="1"/>
</dbReference>
<dbReference type="InterPro" id="IPR002645">
    <property type="entry name" value="STAS_dom"/>
</dbReference>
<dbReference type="SUPFAM" id="SSF52091">
    <property type="entry name" value="SpoIIaa-like"/>
    <property type="match status" value="1"/>
</dbReference>
<dbReference type="RefSeq" id="WP_067649504.1">
    <property type="nucleotide sequence ID" value="NZ_JBHSAX010000019.1"/>
</dbReference>
<dbReference type="InterPro" id="IPR036513">
    <property type="entry name" value="STAS_dom_sf"/>
</dbReference>
<comment type="caution">
    <text evidence="4">The sequence shown here is derived from an EMBL/GenBank/DDBJ whole genome shotgun (WGS) entry which is preliminary data.</text>
</comment>
<dbReference type="PROSITE" id="PS50801">
    <property type="entry name" value="STAS"/>
    <property type="match status" value="1"/>
</dbReference>
<evidence type="ECO:0000256" key="1">
    <source>
        <dbReference type="ARBA" id="ARBA00009013"/>
    </source>
</evidence>
<dbReference type="PANTHER" id="PTHR33495">
    <property type="entry name" value="ANTI-SIGMA FACTOR ANTAGONIST TM_1081-RELATED-RELATED"/>
    <property type="match status" value="1"/>
</dbReference>
<protein>
    <recommendedName>
        <fullName evidence="2">Anti-sigma factor antagonist</fullName>
    </recommendedName>
</protein>
<evidence type="ECO:0000259" key="3">
    <source>
        <dbReference type="PROSITE" id="PS50801"/>
    </source>
</evidence>
<comment type="similarity">
    <text evidence="1 2">Belongs to the anti-sigma-factor antagonist family.</text>
</comment>
<evidence type="ECO:0000256" key="2">
    <source>
        <dbReference type="RuleBase" id="RU003749"/>
    </source>
</evidence>
<dbReference type="InterPro" id="IPR003658">
    <property type="entry name" value="Anti-sigma_ant"/>
</dbReference>
<sequence>MSAEDRALDVRTETVGSTVVLTAAGEIDMASAPDLQSAVEEALRAEPPVLVVDLSGVGFFGSAGLSVLLVAAEAAPERSLRVVASEPVRRPIEITGLDRVLQVFATRDDALASEEVRPSE</sequence>
<keyword evidence="5" id="KW-1185">Reference proteome</keyword>